<dbReference type="EMBL" id="CP018743">
    <property type="protein sequence ID" value="APO82502.1"/>
    <property type="molecule type" value="Genomic_DNA"/>
</dbReference>
<organism evidence="1 2">
    <name type="scientific">Pseudomonas putida</name>
    <name type="common">Arthrobacter siderocapsulatus</name>
    <dbReference type="NCBI Taxonomy" id="303"/>
    <lineage>
        <taxon>Bacteria</taxon>
        <taxon>Pseudomonadati</taxon>
        <taxon>Pseudomonadota</taxon>
        <taxon>Gammaproteobacteria</taxon>
        <taxon>Pseudomonadales</taxon>
        <taxon>Pseudomonadaceae</taxon>
        <taxon>Pseudomonas</taxon>
    </lineage>
</organism>
<protein>
    <submittedName>
        <fullName evidence="1">Uncharacterized protein</fullName>
    </submittedName>
</protein>
<accession>A0A1L5PQQ2</accession>
<evidence type="ECO:0000313" key="1">
    <source>
        <dbReference type="EMBL" id="APO82502.1"/>
    </source>
</evidence>
<name>A0A1L5PQQ2_PSEPU</name>
<reference evidence="1 2" key="1">
    <citation type="submission" date="2016-12" db="EMBL/GenBank/DDBJ databases">
        <title>Draft Genome Sequence of Mercury Resistant Pseudomonas DRA525.</title>
        <authorList>
            <person name="Drace K.M."/>
        </authorList>
    </citation>
    <scope>NUCLEOTIDE SEQUENCE [LARGE SCALE GENOMIC DNA]</scope>
    <source>
        <strain evidence="1 2">DRA525</strain>
    </source>
</reference>
<proteinExistence type="predicted"/>
<dbReference type="AlphaFoldDB" id="A0A1L5PQQ2"/>
<sequence>MFVTHPGAELRGSLHFPDGSRQWAIVEQELALPWLYVCIRQLDNTFDFQRMMLVSCVDHFRQLLESLPANATVTCVMSVMPSDDGSGTWTMVPVQAIELHEINERLMFLIDLANGTRYEEPVRVMRLPCSQRIVYRAG</sequence>
<evidence type="ECO:0000313" key="2">
    <source>
        <dbReference type="Proteomes" id="UP000185146"/>
    </source>
</evidence>
<dbReference type="RefSeq" id="WP_019751557.1">
    <property type="nucleotide sequence ID" value="NZ_CP018743.1"/>
</dbReference>
<dbReference type="Proteomes" id="UP000185146">
    <property type="component" value="Chromosome"/>
</dbReference>
<gene>
    <name evidence="1" type="ORF">BL240_14000</name>
</gene>